<dbReference type="PANTHER" id="PTHR23150:SF19">
    <property type="entry name" value="FORMYLGLYCINE-GENERATING ENZYME"/>
    <property type="match status" value="1"/>
</dbReference>
<gene>
    <name evidence="4" type="primary">ORF117827</name>
</gene>
<evidence type="ECO:0000313" key="4">
    <source>
        <dbReference type="EMBL" id="CEK79851.1"/>
    </source>
</evidence>
<keyword evidence="2" id="KW-0732">Signal</keyword>
<protein>
    <recommendedName>
        <fullName evidence="3">Sulfatase-modifying factor enzyme-like domain-containing protein</fullName>
    </recommendedName>
</protein>
<comment type="similarity">
    <text evidence="1">Belongs to the sulfatase-modifying factor family.</text>
</comment>
<feature type="signal peptide" evidence="2">
    <location>
        <begin position="1"/>
        <end position="30"/>
    </location>
</feature>
<dbReference type="AlphaFoldDB" id="A0A0B7AIE1"/>
<dbReference type="InterPro" id="IPR016187">
    <property type="entry name" value="CTDL_fold"/>
</dbReference>
<dbReference type="GO" id="GO:0005783">
    <property type="term" value="C:endoplasmic reticulum"/>
    <property type="evidence" value="ECO:0007669"/>
    <property type="project" value="TreeGrafter"/>
</dbReference>
<dbReference type="Pfam" id="PF03781">
    <property type="entry name" value="FGE-sulfatase"/>
    <property type="match status" value="1"/>
</dbReference>
<evidence type="ECO:0000256" key="1">
    <source>
        <dbReference type="ARBA" id="ARBA00005310"/>
    </source>
</evidence>
<name>A0A0B7AIE1_9EUPU</name>
<dbReference type="InterPro" id="IPR005532">
    <property type="entry name" value="SUMF_dom"/>
</dbReference>
<dbReference type="SUPFAM" id="SSF56436">
    <property type="entry name" value="C-type lectin-like"/>
    <property type="match status" value="1"/>
</dbReference>
<feature type="chain" id="PRO_5002112892" description="Sulfatase-modifying factor enzyme-like domain-containing protein" evidence="2">
    <location>
        <begin position="31"/>
        <end position="402"/>
    </location>
</feature>
<reference evidence="4" key="1">
    <citation type="submission" date="2014-12" db="EMBL/GenBank/DDBJ databases">
        <title>Insight into the proteome of Arion vulgaris.</title>
        <authorList>
            <person name="Aradska J."/>
            <person name="Bulat T."/>
            <person name="Smidak R."/>
            <person name="Sarate P."/>
            <person name="Gangsoo J."/>
            <person name="Sialana F."/>
            <person name="Bilban M."/>
            <person name="Lubec G."/>
        </authorList>
    </citation>
    <scope>NUCLEOTIDE SEQUENCE</scope>
    <source>
        <tissue evidence="4">Skin</tissue>
    </source>
</reference>
<dbReference type="GO" id="GO:0120147">
    <property type="term" value="F:formylglycine-generating oxidase activity"/>
    <property type="evidence" value="ECO:0007669"/>
    <property type="project" value="TreeGrafter"/>
</dbReference>
<feature type="domain" description="Sulfatase-modifying factor enzyme-like" evidence="3">
    <location>
        <begin position="99"/>
        <end position="366"/>
    </location>
</feature>
<sequence length="402" mass="47007">MASWTDKFTLSRTLKIWSIFFVLFIVSCKAELTGEDLKNIEALNVQKMLQHQIKGDAKDQIRKGKRIFVNETTPDERNVHPYMRKGIIREVLQFYSKYREMIFVRGGTFWRGTNDPQSKTGEYPLRKVTVKNFYLDANPVINAAYWAFRKAKKFFITDAEKKGWSWVVDMFLSDETREYYSMPGTRGWAAVKNADWNAPEGPDSNLEDRWNHPVVHVSWYDAKMFCEFHGKRLPSEAEWEYAVKIGVTSHAYPWGDNWERRRANVWQGKWPTENKKIDGYSITSPVDAYRPQNLVGFYDMIGNVWEWTSSAYVERSVQPHSKMVVLKGGSYVDSVSGEINYPVRNGQRIGQKQDYTAANVGFRCAKTMPEYVPLPQATESPVVQKLKKMKRRKFHRRRKDEL</sequence>
<dbReference type="InterPro" id="IPR051043">
    <property type="entry name" value="Sulfatase_Mod_Factor_Kinase"/>
</dbReference>
<dbReference type="PANTHER" id="PTHR23150">
    <property type="entry name" value="SULFATASE MODIFYING FACTOR 1, 2"/>
    <property type="match status" value="1"/>
</dbReference>
<dbReference type="PROSITE" id="PS51257">
    <property type="entry name" value="PROKAR_LIPOPROTEIN"/>
    <property type="match status" value="1"/>
</dbReference>
<evidence type="ECO:0000256" key="2">
    <source>
        <dbReference type="SAM" id="SignalP"/>
    </source>
</evidence>
<evidence type="ECO:0000259" key="3">
    <source>
        <dbReference type="Pfam" id="PF03781"/>
    </source>
</evidence>
<dbReference type="EMBL" id="HACG01032986">
    <property type="protein sequence ID" value="CEK79851.1"/>
    <property type="molecule type" value="Transcribed_RNA"/>
</dbReference>
<accession>A0A0B7AIE1</accession>
<proteinExistence type="inferred from homology"/>
<organism evidence="4">
    <name type="scientific">Arion vulgaris</name>
    <dbReference type="NCBI Taxonomy" id="1028688"/>
    <lineage>
        <taxon>Eukaryota</taxon>
        <taxon>Metazoa</taxon>
        <taxon>Spiralia</taxon>
        <taxon>Lophotrochozoa</taxon>
        <taxon>Mollusca</taxon>
        <taxon>Gastropoda</taxon>
        <taxon>Heterobranchia</taxon>
        <taxon>Euthyneura</taxon>
        <taxon>Panpulmonata</taxon>
        <taxon>Eupulmonata</taxon>
        <taxon>Stylommatophora</taxon>
        <taxon>Helicina</taxon>
        <taxon>Arionoidea</taxon>
        <taxon>Arionidae</taxon>
        <taxon>Arion</taxon>
    </lineage>
</organism>
<dbReference type="InterPro" id="IPR042095">
    <property type="entry name" value="SUMF_sf"/>
</dbReference>
<dbReference type="Gene3D" id="3.90.1580.10">
    <property type="entry name" value="paralog of FGE (formylglycine-generating enzyme)"/>
    <property type="match status" value="1"/>
</dbReference>